<protein>
    <submittedName>
        <fullName evidence="1">CD3324 family protein</fullName>
    </submittedName>
</protein>
<evidence type="ECO:0000313" key="1">
    <source>
        <dbReference type="EMBL" id="URN95747.1"/>
    </source>
</evidence>
<gene>
    <name evidence="1" type="ORF">NAG76_05745</name>
</gene>
<accession>A0A9J6ZHS8</accession>
<dbReference type="Proteomes" id="UP001056756">
    <property type="component" value="Chromosome"/>
</dbReference>
<organism evidence="1 2">
    <name type="scientific">Candidatus Pristimantibacillus lignocellulolyticus</name>
    <dbReference type="NCBI Taxonomy" id="2994561"/>
    <lineage>
        <taxon>Bacteria</taxon>
        <taxon>Bacillati</taxon>
        <taxon>Bacillota</taxon>
        <taxon>Bacilli</taxon>
        <taxon>Bacillales</taxon>
        <taxon>Paenibacillaceae</taxon>
        <taxon>Candidatus Pristimantibacillus</taxon>
    </lineage>
</organism>
<dbReference type="KEGG" id="plig:NAG76_05745"/>
<name>A0A9J6ZHS8_9BACL</name>
<proteinExistence type="predicted"/>
<reference evidence="1" key="1">
    <citation type="submission" date="2022-05" db="EMBL/GenBank/DDBJ databases">
        <title>Novel bacterial taxa in a minimal lignocellulolytic consortium and its capacity to transform plastics disclosed by genome-resolved metagenomics.</title>
        <authorList>
            <person name="Rodriguez C.A.D."/>
            <person name="Diaz-Garcia L."/>
            <person name="Herrera K."/>
            <person name="Tarazona N.A."/>
            <person name="Sproer C."/>
            <person name="Overmann J."/>
            <person name="Jimenez D.J."/>
        </authorList>
    </citation>
    <scope>NUCLEOTIDE SEQUENCE</scope>
    <source>
        <strain evidence="1">MAG5</strain>
    </source>
</reference>
<dbReference type="InterPro" id="IPR052411">
    <property type="entry name" value="c-mor_Regulatory_Protein"/>
</dbReference>
<evidence type="ECO:0000313" key="2">
    <source>
        <dbReference type="Proteomes" id="UP001056756"/>
    </source>
</evidence>
<dbReference type="InterPro" id="IPR049739">
    <property type="entry name" value="YraL-like"/>
</dbReference>
<dbReference type="AlphaFoldDB" id="A0A9J6ZHS8"/>
<dbReference type="SUPFAM" id="SSF46689">
    <property type="entry name" value="Homeodomain-like"/>
    <property type="match status" value="1"/>
</dbReference>
<dbReference type="InterPro" id="IPR009057">
    <property type="entry name" value="Homeodomain-like_sf"/>
</dbReference>
<dbReference type="Gene3D" id="1.10.10.60">
    <property type="entry name" value="Homeodomain-like"/>
    <property type="match status" value="1"/>
</dbReference>
<dbReference type="PANTHER" id="PTHR37812">
    <property type="entry name" value="MU-LIKE PROPHAGE FLUMU PROTEIN C"/>
    <property type="match status" value="1"/>
</dbReference>
<dbReference type="NCBIfam" id="NF040785">
    <property type="entry name" value="CD3324_fam"/>
    <property type="match status" value="1"/>
</dbReference>
<sequence>MEYINADAILPEELLKEVQKYINGGMIYIPMPKGSRKGWGVNSGHRTYLTQRNDQIRERFLQGTNIDQLSDHYFLSCESIKKIVYKKLV</sequence>
<dbReference type="EMBL" id="CP097899">
    <property type="protein sequence ID" value="URN95747.1"/>
    <property type="molecule type" value="Genomic_DNA"/>
</dbReference>
<dbReference type="PANTHER" id="PTHR37812:SF1">
    <property type="entry name" value="MU-LIKE PROPHAGE FLUMU PROTEIN C"/>
    <property type="match status" value="1"/>
</dbReference>